<evidence type="ECO:0000313" key="2">
    <source>
        <dbReference type="Proteomes" id="UP000821865"/>
    </source>
</evidence>
<accession>A0ACB8DJX1</accession>
<comment type="caution">
    <text evidence="1">The sequence shown here is derived from an EMBL/GenBank/DDBJ whole genome shotgun (WGS) entry which is preliminary data.</text>
</comment>
<reference evidence="1" key="1">
    <citation type="submission" date="2020-05" db="EMBL/GenBank/DDBJ databases">
        <title>Large-scale comparative analyses of tick genomes elucidate their genetic diversity and vector capacities.</title>
        <authorList>
            <person name="Jia N."/>
            <person name="Wang J."/>
            <person name="Shi W."/>
            <person name="Du L."/>
            <person name="Sun Y."/>
            <person name="Zhan W."/>
            <person name="Jiang J."/>
            <person name="Wang Q."/>
            <person name="Zhang B."/>
            <person name="Ji P."/>
            <person name="Sakyi L.B."/>
            <person name="Cui X."/>
            <person name="Yuan T."/>
            <person name="Jiang B."/>
            <person name="Yang W."/>
            <person name="Lam T.T.-Y."/>
            <person name="Chang Q."/>
            <person name="Ding S."/>
            <person name="Wang X."/>
            <person name="Zhu J."/>
            <person name="Ruan X."/>
            <person name="Zhao L."/>
            <person name="Wei J."/>
            <person name="Que T."/>
            <person name="Du C."/>
            <person name="Cheng J."/>
            <person name="Dai P."/>
            <person name="Han X."/>
            <person name="Huang E."/>
            <person name="Gao Y."/>
            <person name="Liu J."/>
            <person name="Shao H."/>
            <person name="Ye R."/>
            <person name="Li L."/>
            <person name="Wei W."/>
            <person name="Wang X."/>
            <person name="Wang C."/>
            <person name="Yang T."/>
            <person name="Huo Q."/>
            <person name="Li W."/>
            <person name="Guo W."/>
            <person name="Chen H."/>
            <person name="Zhou L."/>
            <person name="Ni X."/>
            <person name="Tian J."/>
            <person name="Zhou Y."/>
            <person name="Sheng Y."/>
            <person name="Liu T."/>
            <person name="Pan Y."/>
            <person name="Xia L."/>
            <person name="Li J."/>
            <person name="Zhao F."/>
            <person name="Cao W."/>
        </authorList>
    </citation>
    <scope>NUCLEOTIDE SEQUENCE</scope>
    <source>
        <strain evidence="1">Dsil-2018</strain>
    </source>
</reference>
<dbReference type="Proteomes" id="UP000821865">
    <property type="component" value="Chromosome 11"/>
</dbReference>
<gene>
    <name evidence="1" type="ORF">HPB49_016275</name>
</gene>
<protein>
    <submittedName>
        <fullName evidence="1">Uncharacterized protein</fullName>
    </submittedName>
</protein>
<sequence length="338" mass="36679">MSPGSCICLVLLSLRLNSLKLVHIGGLSSGVPTAASMLLAYLPGGRVYPVLPQGETKEKVSDDVVPNENGEHECHWSYDGVKGPKPDKWGDLVFCMPGSVCDRGSVQSPIEIPSGLSEESANLKLENYDKGFAKFDVDVDGHAIMVMIKEGGAAPSVESEDVLGEGKFVLKQFHFHLGTNDSRGAEHKIDEAGHGFPMEAHFVHAKEGKSSVNEALKEPGNVLVVAVLFQVEDTPADDKADAALQAIVDKIGVTTDSVKKLKLDDFIGPITSYYNYKGSLTTPPCTEGVEWIVLDSHPSVKKKTLQALRDKSPKVPKDNFRPYKTSQNREVKKYTTTT</sequence>
<proteinExistence type="predicted"/>
<dbReference type="EMBL" id="CM023480">
    <property type="protein sequence ID" value="KAH7970869.1"/>
    <property type="molecule type" value="Genomic_DNA"/>
</dbReference>
<evidence type="ECO:0000313" key="1">
    <source>
        <dbReference type="EMBL" id="KAH7970869.1"/>
    </source>
</evidence>
<name>A0ACB8DJX1_DERSI</name>
<organism evidence="1 2">
    <name type="scientific">Dermacentor silvarum</name>
    <name type="common">Tick</name>
    <dbReference type="NCBI Taxonomy" id="543639"/>
    <lineage>
        <taxon>Eukaryota</taxon>
        <taxon>Metazoa</taxon>
        <taxon>Ecdysozoa</taxon>
        <taxon>Arthropoda</taxon>
        <taxon>Chelicerata</taxon>
        <taxon>Arachnida</taxon>
        <taxon>Acari</taxon>
        <taxon>Parasitiformes</taxon>
        <taxon>Ixodida</taxon>
        <taxon>Ixodoidea</taxon>
        <taxon>Ixodidae</taxon>
        <taxon>Rhipicephalinae</taxon>
        <taxon>Dermacentor</taxon>
    </lineage>
</organism>
<keyword evidence="2" id="KW-1185">Reference proteome</keyword>